<feature type="transmembrane region" description="Helical" evidence="2">
    <location>
        <begin position="172"/>
        <end position="194"/>
    </location>
</feature>
<dbReference type="AlphaFoldDB" id="A0A380WIE0"/>
<organism evidence="3 4">
    <name type="scientific">Aminobacter aminovorans</name>
    <name type="common">Chelatobacter heintzii</name>
    <dbReference type="NCBI Taxonomy" id="83263"/>
    <lineage>
        <taxon>Bacteria</taxon>
        <taxon>Pseudomonadati</taxon>
        <taxon>Pseudomonadota</taxon>
        <taxon>Alphaproteobacteria</taxon>
        <taxon>Hyphomicrobiales</taxon>
        <taxon>Phyllobacteriaceae</taxon>
        <taxon>Aminobacter</taxon>
    </lineage>
</organism>
<dbReference type="EMBL" id="UFSM01000001">
    <property type="protein sequence ID" value="SUU88518.1"/>
    <property type="molecule type" value="Genomic_DNA"/>
</dbReference>
<evidence type="ECO:0008006" key="5">
    <source>
        <dbReference type="Google" id="ProtNLM"/>
    </source>
</evidence>
<keyword evidence="2" id="KW-1133">Transmembrane helix</keyword>
<keyword evidence="2" id="KW-0472">Membrane</keyword>
<evidence type="ECO:0000313" key="4">
    <source>
        <dbReference type="Proteomes" id="UP000254701"/>
    </source>
</evidence>
<keyword evidence="2" id="KW-0812">Transmembrane</keyword>
<evidence type="ECO:0000313" key="3">
    <source>
        <dbReference type="EMBL" id="SUU88518.1"/>
    </source>
</evidence>
<sequence length="499" mass="55705">MNVSPQSIRPPASETKRQAVVIVHGMGEQRPMDTIRGFVGAVWSSDLSRTEGMRERVRKPDPDGTGEINKSWVHPDSRARSYELRRITTPHDIKGLRTEFYELYWSDITQGTTVQRLVAWVKGLLLRKWSDVPGDARPLYIAAWAVTAMIATLLVVPNLIEWFGLGKVLFPGWVWSIAAVFVGWLVSQFLVPYFGDVAIYVRAEPDTIAKRTEVRERGLALLRGLNDDPTYDRIVVAAHSLGTIVAYDILQLLWAERAPSGRNRRTEPELLKAFRAVGKKALPIDSTARAKVTMDAAQLDEYRLLQWQLYRQLRTAPSDKLGSWKVSDFVTFGSPLTHAEFLVTHNAADFAKAVDERLLSTCPPVSEGKSPNILYPSRSPRYPHHAAVFSATRWTNIHDKGNGWLTGDPISGPLVENFGPGILNIQVSLSWALGRIFTHTNYWSTAAQGWEVLPSGERGPRSHLDVLRDAVDLGRTSDPLPPAPTPAIRRRMKPAGSTV</sequence>
<feature type="region of interest" description="Disordered" evidence="1">
    <location>
        <begin position="473"/>
        <end position="499"/>
    </location>
</feature>
<dbReference type="Proteomes" id="UP000254701">
    <property type="component" value="Unassembled WGS sequence"/>
</dbReference>
<dbReference type="RefSeq" id="WP_174969000.1">
    <property type="nucleotide sequence ID" value="NZ_BAAAVY010000008.1"/>
</dbReference>
<gene>
    <name evidence="3" type="ORF">NCTC10684_01742</name>
</gene>
<feature type="transmembrane region" description="Helical" evidence="2">
    <location>
        <begin position="139"/>
        <end position="160"/>
    </location>
</feature>
<name>A0A380WIE0_AMIAI</name>
<evidence type="ECO:0000256" key="2">
    <source>
        <dbReference type="SAM" id="Phobius"/>
    </source>
</evidence>
<protein>
    <recommendedName>
        <fullName evidence="5">Alpha/beta hydrolase family</fullName>
    </recommendedName>
</protein>
<reference evidence="3 4" key="1">
    <citation type="submission" date="2018-06" db="EMBL/GenBank/DDBJ databases">
        <authorList>
            <consortium name="Pathogen Informatics"/>
            <person name="Doyle S."/>
        </authorList>
    </citation>
    <scope>NUCLEOTIDE SEQUENCE [LARGE SCALE GENOMIC DNA]</scope>
    <source>
        <strain evidence="3 4">NCTC10684</strain>
    </source>
</reference>
<evidence type="ECO:0000256" key="1">
    <source>
        <dbReference type="SAM" id="MobiDB-lite"/>
    </source>
</evidence>
<accession>A0A380WIE0</accession>
<proteinExistence type="predicted"/>